<dbReference type="EMBL" id="JACXSI010000001">
    <property type="protein sequence ID" value="MBD3106872.1"/>
    <property type="molecule type" value="Genomic_DNA"/>
</dbReference>
<protein>
    <submittedName>
        <fullName evidence="1">Uncharacterized protein</fullName>
    </submittedName>
</protein>
<dbReference type="AlphaFoldDB" id="A0A927CUC9"/>
<keyword evidence="2" id="KW-1185">Reference proteome</keyword>
<comment type="caution">
    <text evidence="1">The sequence shown here is derived from an EMBL/GenBank/DDBJ whole genome shotgun (WGS) entry which is preliminary data.</text>
</comment>
<reference evidence="1" key="1">
    <citation type="submission" date="2020-09" db="EMBL/GenBank/DDBJ databases">
        <title>Bacillus faecalis sp. nov., a moderately halophilic bacterium isolated from cow faeces.</title>
        <authorList>
            <person name="Jiang L."/>
            <person name="Lee J."/>
        </authorList>
    </citation>
    <scope>NUCLEOTIDE SEQUENCE</scope>
    <source>
        <strain evidence="1">AGMB 02131</strain>
    </source>
</reference>
<sequence>MVEEIKANRNYQFREELDSELGKLYEAMQMNNDEAKNKCKQNLMRIRRELMDLNEDFGRK</sequence>
<evidence type="ECO:0000313" key="2">
    <source>
        <dbReference type="Proteomes" id="UP000602076"/>
    </source>
</evidence>
<dbReference type="Proteomes" id="UP000602076">
    <property type="component" value="Unassembled WGS sequence"/>
</dbReference>
<name>A0A927CUC9_9BACI</name>
<accession>A0A927CUC9</accession>
<proteinExistence type="predicted"/>
<evidence type="ECO:0000313" key="1">
    <source>
        <dbReference type="EMBL" id="MBD3106872.1"/>
    </source>
</evidence>
<organism evidence="1 2">
    <name type="scientific">Peribacillus faecalis</name>
    <dbReference type="NCBI Taxonomy" id="2772559"/>
    <lineage>
        <taxon>Bacteria</taxon>
        <taxon>Bacillati</taxon>
        <taxon>Bacillota</taxon>
        <taxon>Bacilli</taxon>
        <taxon>Bacillales</taxon>
        <taxon>Bacillaceae</taxon>
        <taxon>Peribacillus</taxon>
    </lineage>
</organism>
<gene>
    <name evidence="1" type="ORF">IEO70_00580</name>
</gene>